<keyword evidence="4 10" id="KW-0436">Ligase</keyword>
<dbReference type="PANTHER" id="PTHR30075:SF2">
    <property type="entry name" value="GLYCINE--TRNA LIGASE, CHLOROPLASTIC_MITOCHONDRIAL 2"/>
    <property type="match status" value="1"/>
</dbReference>
<dbReference type="PANTHER" id="PTHR30075">
    <property type="entry name" value="GLYCYL-TRNA SYNTHETASE"/>
    <property type="match status" value="1"/>
</dbReference>
<dbReference type="GO" id="GO:0006426">
    <property type="term" value="P:glycyl-tRNA aminoacylation"/>
    <property type="evidence" value="ECO:0007669"/>
    <property type="project" value="UniProtKB-UniRule"/>
</dbReference>
<keyword evidence="6 10" id="KW-0067">ATP-binding</keyword>
<evidence type="ECO:0000256" key="10">
    <source>
        <dbReference type="HAMAP-Rule" id="MF_00255"/>
    </source>
</evidence>
<evidence type="ECO:0000256" key="5">
    <source>
        <dbReference type="ARBA" id="ARBA00022741"/>
    </source>
</evidence>
<evidence type="ECO:0000313" key="12">
    <source>
        <dbReference type="EMBL" id="MBZ0157925.1"/>
    </source>
</evidence>
<dbReference type="EMBL" id="JAIOIV010000131">
    <property type="protein sequence ID" value="MBZ0157925.1"/>
    <property type="molecule type" value="Genomic_DNA"/>
</dbReference>
<dbReference type="PRINTS" id="PR01045">
    <property type="entry name" value="TRNASYNTHGB"/>
</dbReference>
<comment type="subcellular location">
    <subcellularLocation>
        <location evidence="1 10">Cytoplasm</location>
    </subcellularLocation>
</comment>
<reference evidence="12" key="1">
    <citation type="journal article" date="2021" name="bioRxiv">
        <title>Unraveling nitrogen, sulfur and carbon metabolic pathways and microbial community transcriptional responses to substrate deprivation and toxicity stresses in a bioreactor mimicking anoxic brackish coastal sediment conditions.</title>
        <authorList>
            <person name="Martins P.D."/>
            <person name="Echeveste M.J."/>
            <person name="Arshad A."/>
            <person name="Kurth J."/>
            <person name="Ouboter H."/>
            <person name="Jetten M.S.M."/>
            <person name="Welte C.U."/>
        </authorList>
    </citation>
    <scope>NUCLEOTIDE SEQUENCE</scope>
    <source>
        <strain evidence="12">MAG_39</strain>
    </source>
</reference>
<evidence type="ECO:0000256" key="8">
    <source>
        <dbReference type="ARBA" id="ARBA00023146"/>
    </source>
</evidence>
<organism evidence="12 13">
    <name type="scientific">Candidatus Nitrobium versatile</name>
    <dbReference type="NCBI Taxonomy" id="2884831"/>
    <lineage>
        <taxon>Bacteria</taxon>
        <taxon>Pseudomonadati</taxon>
        <taxon>Nitrospirota</taxon>
        <taxon>Nitrospiria</taxon>
        <taxon>Nitrospirales</taxon>
        <taxon>Nitrospiraceae</taxon>
        <taxon>Candidatus Nitrobium</taxon>
    </lineage>
</organism>
<dbReference type="Proteomes" id="UP000705867">
    <property type="component" value="Unassembled WGS sequence"/>
</dbReference>
<evidence type="ECO:0000256" key="2">
    <source>
        <dbReference type="ARBA" id="ARBA00008226"/>
    </source>
</evidence>
<dbReference type="InterPro" id="IPR015944">
    <property type="entry name" value="Gly-tRNA-synth_bsu"/>
</dbReference>
<dbReference type="InterPro" id="IPR008909">
    <property type="entry name" value="DALR_anticod-bd"/>
</dbReference>
<gene>
    <name evidence="10 12" type="primary">glyS</name>
    <name evidence="12" type="ORF">K8I29_17140</name>
</gene>
<name>A0A953M2T8_9BACT</name>
<dbReference type="SUPFAM" id="SSF109604">
    <property type="entry name" value="HD-domain/PDEase-like"/>
    <property type="match status" value="1"/>
</dbReference>
<dbReference type="GO" id="GO:0005829">
    <property type="term" value="C:cytosol"/>
    <property type="evidence" value="ECO:0007669"/>
    <property type="project" value="TreeGrafter"/>
</dbReference>
<feature type="domain" description="DALR anticodon binding" evidence="11">
    <location>
        <begin position="581"/>
        <end position="676"/>
    </location>
</feature>
<protein>
    <recommendedName>
        <fullName evidence="10">Glycine--tRNA ligase beta subunit</fullName>
        <ecNumber evidence="10">6.1.1.14</ecNumber>
    </recommendedName>
    <alternativeName>
        <fullName evidence="10">Glycyl-tRNA synthetase beta subunit</fullName>
        <shortName evidence="10">GlyRS</shortName>
    </alternativeName>
</protein>
<dbReference type="GO" id="GO:0005524">
    <property type="term" value="F:ATP binding"/>
    <property type="evidence" value="ECO:0007669"/>
    <property type="project" value="UniProtKB-UniRule"/>
</dbReference>
<keyword evidence="5 10" id="KW-0547">Nucleotide-binding</keyword>
<dbReference type="Pfam" id="PF02092">
    <property type="entry name" value="tRNA_synt_2f"/>
    <property type="match status" value="1"/>
</dbReference>
<keyword evidence="3 10" id="KW-0963">Cytoplasm</keyword>
<evidence type="ECO:0000259" key="11">
    <source>
        <dbReference type="Pfam" id="PF05746"/>
    </source>
</evidence>
<dbReference type="AlphaFoldDB" id="A0A953M2T8"/>
<dbReference type="GO" id="GO:0004814">
    <property type="term" value="F:arginine-tRNA ligase activity"/>
    <property type="evidence" value="ECO:0007669"/>
    <property type="project" value="InterPro"/>
</dbReference>
<dbReference type="InterPro" id="IPR006194">
    <property type="entry name" value="Gly-tRNA-synth_heterodimer"/>
</dbReference>
<dbReference type="NCBIfam" id="TIGR00211">
    <property type="entry name" value="glyS"/>
    <property type="match status" value="1"/>
</dbReference>
<evidence type="ECO:0000256" key="3">
    <source>
        <dbReference type="ARBA" id="ARBA00022490"/>
    </source>
</evidence>
<sequence>MQNALLLLEVGTEEIPARFLVDSVVKMKELFEKFSAEYRLICSSARTYATPRRLTLIAEVDASQKAAEKEIWGPPVNAAFDKEGMPTKAAEAFARTNGLEIGQLARKEKGKGVYLVALVKEDAHKTEEVLPEVLQKLILSLTFPKSMRWGNSDLRFVRPVHWILATYGNKRVPFEIDGIKSITMTRGHRFLAPAPFEVRDSRSYVNLLRNNFVVVDPEERKRIIIEGARKLASSVNAALVEDEELLQHVTFLVEYPAPVLGTFPVEYLALPKELLITVMKGHQKYFALQDSLGKLTNYFVIISNTKQDNQETIRKGAERVIKPRFEDARFYYDTDRKVKLEDRLEELKKVIYHERLGTLYEKSRRIASIADFVAEKCCPEKRKDVTTAALLAKTDLLSGVVREFPELQGIMGGYYAAQEGLSEEIARALSEQYLPAFSGDRLPSTDAGAVVSLSDKLDNLASFFMMGQAPTGSEDPFALRRQAIGVISLLTERRYALTIEELFERALDSFRIGNKEQVVGELVKFFEQRLDPLLQSAGYPFDAIAAVLPFAKEAPLYTLKERLNALQQFRQEADSASFLLAIKRVNNIAPKEDVPPVDTSLLAYEEEKSLYREVEHVTPHVSSLLQENKYYDALKLLMTLKDLINRFFDKVLIMDKDERIKGNRLSLIRSIQALARQIADLSKLG</sequence>
<keyword evidence="8 10" id="KW-0030">Aminoacyl-tRNA synthetase</keyword>
<dbReference type="EC" id="6.1.1.14" evidence="10"/>
<dbReference type="GO" id="GO:0006420">
    <property type="term" value="P:arginyl-tRNA aminoacylation"/>
    <property type="evidence" value="ECO:0007669"/>
    <property type="project" value="InterPro"/>
</dbReference>
<evidence type="ECO:0000256" key="9">
    <source>
        <dbReference type="ARBA" id="ARBA00047937"/>
    </source>
</evidence>
<proteinExistence type="inferred from homology"/>
<comment type="subunit">
    <text evidence="10">Tetramer of two alpha and two beta subunits.</text>
</comment>
<accession>A0A953M2T8</accession>
<evidence type="ECO:0000256" key="7">
    <source>
        <dbReference type="ARBA" id="ARBA00022917"/>
    </source>
</evidence>
<evidence type="ECO:0000256" key="6">
    <source>
        <dbReference type="ARBA" id="ARBA00022840"/>
    </source>
</evidence>
<evidence type="ECO:0000256" key="4">
    <source>
        <dbReference type="ARBA" id="ARBA00022598"/>
    </source>
</evidence>
<dbReference type="HAMAP" id="MF_00255">
    <property type="entry name" value="Gly_tRNA_synth_beta"/>
    <property type="match status" value="1"/>
</dbReference>
<comment type="caution">
    <text evidence="12">The sequence shown here is derived from an EMBL/GenBank/DDBJ whole genome shotgun (WGS) entry which is preliminary data.</text>
</comment>
<dbReference type="GO" id="GO:0004820">
    <property type="term" value="F:glycine-tRNA ligase activity"/>
    <property type="evidence" value="ECO:0007669"/>
    <property type="project" value="UniProtKB-UniRule"/>
</dbReference>
<comment type="catalytic activity">
    <reaction evidence="9 10">
        <text>tRNA(Gly) + glycine + ATP = glycyl-tRNA(Gly) + AMP + diphosphate</text>
        <dbReference type="Rhea" id="RHEA:16013"/>
        <dbReference type="Rhea" id="RHEA-COMP:9664"/>
        <dbReference type="Rhea" id="RHEA-COMP:9683"/>
        <dbReference type="ChEBI" id="CHEBI:30616"/>
        <dbReference type="ChEBI" id="CHEBI:33019"/>
        <dbReference type="ChEBI" id="CHEBI:57305"/>
        <dbReference type="ChEBI" id="CHEBI:78442"/>
        <dbReference type="ChEBI" id="CHEBI:78522"/>
        <dbReference type="ChEBI" id="CHEBI:456215"/>
        <dbReference type="EC" id="6.1.1.14"/>
    </reaction>
</comment>
<comment type="similarity">
    <text evidence="2 10">Belongs to the class-II aminoacyl-tRNA synthetase family.</text>
</comment>
<dbReference type="Pfam" id="PF05746">
    <property type="entry name" value="DALR_1"/>
    <property type="match status" value="1"/>
</dbReference>
<evidence type="ECO:0000256" key="1">
    <source>
        <dbReference type="ARBA" id="ARBA00004496"/>
    </source>
</evidence>
<keyword evidence="7 10" id="KW-0648">Protein biosynthesis</keyword>
<evidence type="ECO:0000313" key="13">
    <source>
        <dbReference type="Proteomes" id="UP000705867"/>
    </source>
</evidence>
<dbReference type="PROSITE" id="PS50861">
    <property type="entry name" value="AA_TRNA_LIGASE_II_GLYAB"/>
    <property type="match status" value="1"/>
</dbReference>
<reference evidence="12" key="2">
    <citation type="submission" date="2021-08" db="EMBL/GenBank/DDBJ databases">
        <authorList>
            <person name="Dalcin Martins P."/>
        </authorList>
    </citation>
    <scope>NUCLEOTIDE SEQUENCE</scope>
    <source>
        <strain evidence="12">MAG_39</strain>
    </source>
</reference>